<dbReference type="AlphaFoldDB" id="A0AAN9AY83"/>
<gene>
    <name evidence="3" type="ORF">V1264_006611</name>
</gene>
<keyword evidence="4" id="KW-1185">Reference proteome</keyword>
<feature type="transmembrane region" description="Helical" evidence="2">
    <location>
        <begin position="191"/>
        <end position="214"/>
    </location>
</feature>
<keyword evidence="2" id="KW-1133">Transmembrane helix</keyword>
<organism evidence="3 4">
    <name type="scientific">Littorina saxatilis</name>
    <dbReference type="NCBI Taxonomy" id="31220"/>
    <lineage>
        <taxon>Eukaryota</taxon>
        <taxon>Metazoa</taxon>
        <taxon>Spiralia</taxon>
        <taxon>Lophotrochozoa</taxon>
        <taxon>Mollusca</taxon>
        <taxon>Gastropoda</taxon>
        <taxon>Caenogastropoda</taxon>
        <taxon>Littorinimorpha</taxon>
        <taxon>Littorinoidea</taxon>
        <taxon>Littorinidae</taxon>
        <taxon>Littorina</taxon>
    </lineage>
</organism>
<comment type="caution">
    <text evidence="3">The sequence shown here is derived from an EMBL/GenBank/DDBJ whole genome shotgun (WGS) entry which is preliminary data.</text>
</comment>
<feature type="compositionally biased region" description="Polar residues" evidence="1">
    <location>
        <begin position="43"/>
        <end position="75"/>
    </location>
</feature>
<feature type="compositionally biased region" description="Basic and acidic residues" evidence="1">
    <location>
        <begin position="10"/>
        <end position="20"/>
    </location>
</feature>
<evidence type="ECO:0000313" key="4">
    <source>
        <dbReference type="Proteomes" id="UP001374579"/>
    </source>
</evidence>
<reference evidence="3 4" key="1">
    <citation type="submission" date="2024-02" db="EMBL/GenBank/DDBJ databases">
        <title>Chromosome-scale genome assembly of the rough periwinkle Littorina saxatilis.</title>
        <authorList>
            <person name="De Jode A."/>
            <person name="Faria R."/>
            <person name="Formenti G."/>
            <person name="Sims Y."/>
            <person name="Smith T.P."/>
            <person name="Tracey A."/>
            <person name="Wood J.M.D."/>
            <person name="Zagrodzka Z.B."/>
            <person name="Johannesson K."/>
            <person name="Butlin R.K."/>
            <person name="Leder E.H."/>
        </authorList>
    </citation>
    <scope>NUCLEOTIDE SEQUENCE [LARGE SCALE GENOMIC DNA]</scope>
    <source>
        <strain evidence="3">Snail1</strain>
        <tissue evidence="3">Muscle</tissue>
    </source>
</reference>
<feature type="compositionally biased region" description="Basic and acidic residues" evidence="1">
    <location>
        <begin position="82"/>
        <end position="119"/>
    </location>
</feature>
<protein>
    <submittedName>
        <fullName evidence="3">Uncharacterized protein</fullName>
    </submittedName>
</protein>
<dbReference type="EMBL" id="JBAMIC010000018">
    <property type="protein sequence ID" value="KAK7095166.1"/>
    <property type="molecule type" value="Genomic_DNA"/>
</dbReference>
<evidence type="ECO:0000313" key="3">
    <source>
        <dbReference type="EMBL" id="KAK7095166.1"/>
    </source>
</evidence>
<proteinExistence type="predicted"/>
<keyword evidence="2" id="KW-0812">Transmembrane</keyword>
<feature type="transmembrane region" description="Helical" evidence="2">
    <location>
        <begin position="373"/>
        <end position="396"/>
    </location>
</feature>
<feature type="region of interest" description="Disordered" evidence="1">
    <location>
        <begin position="1"/>
        <end position="174"/>
    </location>
</feature>
<keyword evidence="2" id="KW-0472">Membrane</keyword>
<evidence type="ECO:0000256" key="1">
    <source>
        <dbReference type="SAM" id="MobiDB-lite"/>
    </source>
</evidence>
<sequence length="586" mass="66177">MSSHPGSSSDQRHHGTKNTEAEATGVTTRSSAKKTLPEADSHSLPSENKTRQTNLTEINSGSQSGDNNKTLAETDSGSESGKGSEGKEESEKPSEGGKECTRVAEDHTNITSRGDDSARTSETPTQLRQRGARAQTSEKERTTEAEGGQQTDTEEKKEEESEFGSVQHRKKQSPDKGAFQEFLRFYGKNKVFVMSTVAVGGISGAVGILFGVFVGQTFFGNQTTHIISGNGSDSWEMFQKALQEREQKLQVDYEHKFKSEMEKFNLTYTKEMTLKTEALLQTKLQKEIDEAKRDITSDYETKLKKRDEIYTEMIENAKTGLTETFESKVNQKEKEMLEEVKTKTKELKEQVDSRLALEPALLDVRGFMNIETYGPILVILLLLEILVVVMVCWCFFARNPMMPRQNDASHHNDNAVRPQPEAQPIQTGNKNVALLCFRNDDGEIVNRWGDELLQSCNSKPRKRVHVIESLDNVTAIPPCRAALVFVDLDEREMIIEDERHHSGMGLRRQAVQRLLDSRVEVFIVVYHDKNTNDLTSGQMYNRKLGQIDQHAQLKQLKEQTRVFSMKDSLKPWQTVQIVGELDTIFS</sequence>
<evidence type="ECO:0000256" key="2">
    <source>
        <dbReference type="SAM" id="Phobius"/>
    </source>
</evidence>
<accession>A0AAN9AY83</accession>
<name>A0AAN9AY83_9CAEN</name>
<dbReference type="Proteomes" id="UP001374579">
    <property type="component" value="Unassembled WGS sequence"/>
</dbReference>